<reference evidence="2" key="1">
    <citation type="journal article" date="2022" name="Mol. Ecol. Resour.">
        <title>The genomes of chicory, endive, great burdock and yacon provide insights into Asteraceae palaeo-polyploidization history and plant inulin production.</title>
        <authorList>
            <person name="Fan W."/>
            <person name="Wang S."/>
            <person name="Wang H."/>
            <person name="Wang A."/>
            <person name="Jiang F."/>
            <person name="Liu H."/>
            <person name="Zhao H."/>
            <person name="Xu D."/>
            <person name="Zhang Y."/>
        </authorList>
    </citation>
    <scope>NUCLEOTIDE SEQUENCE [LARGE SCALE GENOMIC DNA]</scope>
    <source>
        <strain evidence="2">cv. Punajuju</strain>
    </source>
</reference>
<comment type="caution">
    <text evidence="1">The sequence shown here is derived from an EMBL/GenBank/DDBJ whole genome shotgun (WGS) entry which is preliminary data.</text>
</comment>
<dbReference type="EMBL" id="CM042012">
    <property type="protein sequence ID" value="KAI3751428.1"/>
    <property type="molecule type" value="Genomic_DNA"/>
</dbReference>
<evidence type="ECO:0000313" key="1">
    <source>
        <dbReference type="EMBL" id="KAI3751428.1"/>
    </source>
</evidence>
<proteinExistence type="predicted"/>
<dbReference type="Proteomes" id="UP001055811">
    <property type="component" value="Linkage Group LG04"/>
</dbReference>
<organism evidence="1 2">
    <name type="scientific">Cichorium intybus</name>
    <name type="common">Chicory</name>
    <dbReference type="NCBI Taxonomy" id="13427"/>
    <lineage>
        <taxon>Eukaryota</taxon>
        <taxon>Viridiplantae</taxon>
        <taxon>Streptophyta</taxon>
        <taxon>Embryophyta</taxon>
        <taxon>Tracheophyta</taxon>
        <taxon>Spermatophyta</taxon>
        <taxon>Magnoliopsida</taxon>
        <taxon>eudicotyledons</taxon>
        <taxon>Gunneridae</taxon>
        <taxon>Pentapetalae</taxon>
        <taxon>asterids</taxon>
        <taxon>campanulids</taxon>
        <taxon>Asterales</taxon>
        <taxon>Asteraceae</taxon>
        <taxon>Cichorioideae</taxon>
        <taxon>Cichorieae</taxon>
        <taxon>Cichoriinae</taxon>
        <taxon>Cichorium</taxon>
    </lineage>
</organism>
<gene>
    <name evidence="1" type="ORF">L2E82_22514</name>
</gene>
<accession>A0ACB9DYL8</accession>
<sequence>MGKKSWFSAVRKVVSTSYLKENKHKKSHNKSKSTKKSRNENQMSFDTSLSPTNAPLCTLPIHHIDEPEFKQPENEPVKQHSIAIVMEEESTAIVMEEESTNEPMKQDSIAIVMEEESTAIVMEEESTNAISQDNTEVDCVTSAPSFVGQSREDIAAIKIQKAYRGYMVRNGSNPLKAWRRLKMYMQAQSVKRQCESTLTSMQTMTRVQSQVHTRKIRMAEVNEALQQQLQQKRLNKLNATKCTEKSGWNLSSKSKEQSDADLLKKKEAAERREKVLAFSYTRQQTWRKNLPKSTDSNRADWEWNTVGVMNKRVSVSRQSPPAKVAAQSTKSVKTWTPMSSSGTKRGPSTGAVVGSAKKRVEV</sequence>
<evidence type="ECO:0000313" key="2">
    <source>
        <dbReference type="Proteomes" id="UP001055811"/>
    </source>
</evidence>
<reference evidence="1 2" key="2">
    <citation type="journal article" date="2022" name="Mol. Ecol. Resour.">
        <title>The genomes of chicory, endive, great burdock and yacon provide insights into Asteraceae paleo-polyploidization history and plant inulin production.</title>
        <authorList>
            <person name="Fan W."/>
            <person name="Wang S."/>
            <person name="Wang H."/>
            <person name="Wang A."/>
            <person name="Jiang F."/>
            <person name="Liu H."/>
            <person name="Zhao H."/>
            <person name="Xu D."/>
            <person name="Zhang Y."/>
        </authorList>
    </citation>
    <scope>NUCLEOTIDE SEQUENCE [LARGE SCALE GENOMIC DNA]</scope>
    <source>
        <strain evidence="2">cv. Punajuju</strain>
        <tissue evidence="1">Leaves</tissue>
    </source>
</reference>
<name>A0ACB9DYL8_CICIN</name>
<keyword evidence="2" id="KW-1185">Reference proteome</keyword>
<protein>
    <submittedName>
        <fullName evidence="1">Uncharacterized protein</fullName>
    </submittedName>
</protein>